<proteinExistence type="predicted"/>
<dbReference type="RefSeq" id="WP_119765483.1">
    <property type="nucleotide sequence ID" value="NZ_QYUM01000004.1"/>
</dbReference>
<sequence length="303" mass="34181">MYQHFSYEAVLSASQRATWQIDDVIGPDAALDFSRPFMPQALARTAAMEGLSESEKLILNQIRGHEYLSIFGLVEEFILPFVLDHARPHLSGNDWRVRALLQFAGEEAKHIQLFKRFHEAFVRDFGTECAVIGPAEAVAAEVLRHDPLAVALVILQIEWMTQSHYVDSVRDDDALDPLFSSLLKHHWMEEAQHARLDTLMVKALAQGRDERGIAYAIDEYLEIGAYLDAGLKTQTRFNLDAFERASGRVLDPAGREAFLAHQHQAMRWTYLGSGMAHPRFRATLGTLSPEARARIEEIAPVFA</sequence>
<evidence type="ECO:0008006" key="3">
    <source>
        <dbReference type="Google" id="ProtNLM"/>
    </source>
</evidence>
<name>A0A418W7W7_9SPHN</name>
<gene>
    <name evidence="1" type="ORF">D3876_19940</name>
</gene>
<evidence type="ECO:0000313" key="1">
    <source>
        <dbReference type="EMBL" id="RJF86095.1"/>
    </source>
</evidence>
<dbReference type="GO" id="GO:0016491">
    <property type="term" value="F:oxidoreductase activity"/>
    <property type="evidence" value="ECO:0007669"/>
    <property type="project" value="InterPro"/>
</dbReference>
<dbReference type="InterPro" id="IPR025859">
    <property type="entry name" value="AurF/CmlI"/>
</dbReference>
<keyword evidence="2" id="KW-1185">Reference proteome</keyword>
<dbReference type="AlphaFoldDB" id="A0A418W7W7"/>
<evidence type="ECO:0000313" key="2">
    <source>
        <dbReference type="Proteomes" id="UP000286100"/>
    </source>
</evidence>
<dbReference type="InterPro" id="IPR009078">
    <property type="entry name" value="Ferritin-like_SF"/>
</dbReference>
<comment type="caution">
    <text evidence="1">The sequence shown here is derived from an EMBL/GenBank/DDBJ whole genome shotgun (WGS) entry which is preliminary data.</text>
</comment>
<dbReference type="InterPro" id="IPR012348">
    <property type="entry name" value="RNR-like"/>
</dbReference>
<dbReference type="EMBL" id="QYUM01000004">
    <property type="protein sequence ID" value="RJF86095.1"/>
    <property type="molecule type" value="Genomic_DNA"/>
</dbReference>
<protein>
    <recommendedName>
        <fullName evidence="3">Ferritin-like domain-containing protein</fullName>
    </recommendedName>
</protein>
<dbReference type="Pfam" id="PF11583">
    <property type="entry name" value="AurF"/>
    <property type="match status" value="1"/>
</dbReference>
<accession>A0A418W7W7</accession>
<reference evidence="1 2" key="1">
    <citation type="submission" date="2018-09" db="EMBL/GenBank/DDBJ databases">
        <authorList>
            <person name="Zhu H."/>
        </authorList>
    </citation>
    <scope>NUCLEOTIDE SEQUENCE [LARGE SCALE GENOMIC DNA]</scope>
    <source>
        <strain evidence="1 2">K2R01-6</strain>
    </source>
</reference>
<dbReference type="SUPFAM" id="SSF47240">
    <property type="entry name" value="Ferritin-like"/>
    <property type="match status" value="1"/>
</dbReference>
<dbReference type="Gene3D" id="1.10.620.20">
    <property type="entry name" value="Ribonucleotide Reductase, subunit A"/>
    <property type="match status" value="1"/>
</dbReference>
<dbReference type="Proteomes" id="UP000286100">
    <property type="component" value="Unassembled WGS sequence"/>
</dbReference>
<dbReference type="OrthoDB" id="571340at2"/>
<organism evidence="1 2">
    <name type="scientific">Sphingomonas cavernae</name>
    <dbReference type="NCBI Taxonomy" id="2320861"/>
    <lineage>
        <taxon>Bacteria</taxon>
        <taxon>Pseudomonadati</taxon>
        <taxon>Pseudomonadota</taxon>
        <taxon>Alphaproteobacteria</taxon>
        <taxon>Sphingomonadales</taxon>
        <taxon>Sphingomonadaceae</taxon>
        <taxon>Sphingomonas</taxon>
    </lineage>
</organism>